<keyword evidence="9" id="KW-1185">Reference proteome</keyword>
<dbReference type="RefSeq" id="WP_145078438.1">
    <property type="nucleotide sequence ID" value="NZ_VLKH01000001.1"/>
</dbReference>
<dbReference type="GO" id="GO:0004497">
    <property type="term" value="F:monooxygenase activity"/>
    <property type="evidence" value="ECO:0007669"/>
    <property type="project" value="UniProtKB-ARBA"/>
</dbReference>
<dbReference type="GO" id="GO:0016020">
    <property type="term" value="C:membrane"/>
    <property type="evidence" value="ECO:0007669"/>
    <property type="project" value="InterPro"/>
</dbReference>
<accession>A0A562JKJ1</accession>
<dbReference type="EMBL" id="VLKH01000001">
    <property type="protein sequence ID" value="TWH83473.1"/>
    <property type="molecule type" value="Genomic_DNA"/>
</dbReference>
<dbReference type="AlphaFoldDB" id="A0A562JKJ1"/>
<dbReference type="Proteomes" id="UP000315343">
    <property type="component" value="Unassembled WGS sequence"/>
</dbReference>
<dbReference type="GO" id="GO:0005737">
    <property type="term" value="C:cytoplasm"/>
    <property type="evidence" value="ECO:0007669"/>
    <property type="project" value="TreeGrafter"/>
</dbReference>
<dbReference type="Pfam" id="PF01266">
    <property type="entry name" value="DAO"/>
    <property type="match status" value="1"/>
</dbReference>
<name>A0A562JKJ1_9FIRM</name>
<dbReference type="Gene3D" id="2.102.10.10">
    <property type="entry name" value="Rieske [2Fe-2S] iron-sulphur domain"/>
    <property type="match status" value="1"/>
</dbReference>
<evidence type="ECO:0000256" key="3">
    <source>
        <dbReference type="ARBA" id="ARBA00023004"/>
    </source>
</evidence>
<feature type="region of interest" description="Disordered" evidence="6">
    <location>
        <begin position="1"/>
        <end position="23"/>
    </location>
</feature>
<dbReference type="PANTHER" id="PTHR13847">
    <property type="entry name" value="SARCOSINE DEHYDROGENASE-RELATED"/>
    <property type="match status" value="1"/>
</dbReference>
<evidence type="ECO:0000313" key="9">
    <source>
        <dbReference type="Proteomes" id="UP000315343"/>
    </source>
</evidence>
<evidence type="ECO:0000256" key="4">
    <source>
        <dbReference type="ARBA" id="ARBA00023014"/>
    </source>
</evidence>
<proteinExistence type="predicted"/>
<dbReference type="PROSITE" id="PS51296">
    <property type="entry name" value="RIESKE"/>
    <property type="match status" value="1"/>
</dbReference>
<dbReference type="PANTHER" id="PTHR13847:SF274">
    <property type="entry name" value="RIESKE 2FE-2S IRON-SULFUR PROTEIN YHFW-RELATED"/>
    <property type="match status" value="1"/>
</dbReference>
<keyword evidence="1" id="KW-0001">2Fe-2S</keyword>
<evidence type="ECO:0000259" key="7">
    <source>
        <dbReference type="PROSITE" id="PS51296"/>
    </source>
</evidence>
<keyword evidence="3" id="KW-0408">Iron</keyword>
<evidence type="ECO:0000256" key="5">
    <source>
        <dbReference type="ARBA" id="ARBA00023157"/>
    </source>
</evidence>
<dbReference type="InterPro" id="IPR017941">
    <property type="entry name" value="Rieske_2Fe-2S"/>
</dbReference>
<dbReference type="Gene3D" id="3.30.9.10">
    <property type="entry name" value="D-Amino Acid Oxidase, subunit A, domain 2"/>
    <property type="match status" value="1"/>
</dbReference>
<evidence type="ECO:0000256" key="2">
    <source>
        <dbReference type="ARBA" id="ARBA00022723"/>
    </source>
</evidence>
<dbReference type="SUPFAM" id="SSF51905">
    <property type="entry name" value="FAD/NAD(P)-binding domain"/>
    <property type="match status" value="1"/>
</dbReference>
<dbReference type="SUPFAM" id="SSF50022">
    <property type="entry name" value="ISP domain"/>
    <property type="match status" value="1"/>
</dbReference>
<dbReference type="Gene3D" id="3.50.50.60">
    <property type="entry name" value="FAD/NAD(P)-binding domain"/>
    <property type="match status" value="1"/>
</dbReference>
<dbReference type="InterPro" id="IPR036188">
    <property type="entry name" value="FAD/NAD-bd_sf"/>
</dbReference>
<dbReference type="GO" id="GO:0016705">
    <property type="term" value="F:oxidoreductase activity, acting on paired donors, with incorporation or reduction of molecular oxygen"/>
    <property type="evidence" value="ECO:0007669"/>
    <property type="project" value="UniProtKB-ARBA"/>
</dbReference>
<dbReference type="GO" id="GO:0051537">
    <property type="term" value="F:2 iron, 2 sulfur cluster binding"/>
    <property type="evidence" value="ECO:0007669"/>
    <property type="project" value="UniProtKB-KW"/>
</dbReference>
<organism evidence="8 9">
    <name type="scientific">Sedimentibacter saalensis</name>
    <dbReference type="NCBI Taxonomy" id="130788"/>
    <lineage>
        <taxon>Bacteria</taxon>
        <taxon>Bacillati</taxon>
        <taxon>Bacillota</taxon>
        <taxon>Tissierellia</taxon>
        <taxon>Sedimentibacter</taxon>
    </lineage>
</organism>
<dbReference type="InterPro" id="IPR036922">
    <property type="entry name" value="Rieske_2Fe-2S_sf"/>
</dbReference>
<dbReference type="InterPro" id="IPR005805">
    <property type="entry name" value="Rieske_Fe-S_prot_C"/>
</dbReference>
<sequence length="509" mass="57438">MEYPRDSYWHNTAGSKSKTSENKDSLEGKKFDLLIIGGGLTGLTTAYLLRNSGFKIGIIEATSIGYGVTGYTTAKITVQHSLIYDYLINSLGLDEAQQYLKANQEGLNLVKTIIQENNIDCDFKEQTAYVYAVDESEVKEIKTEFEAYKKLGIDSYYTENTPLPNNALAAVGVKNQGQFNPLKYLYKLLDIITKSDSCEVYENVRALNIEPHSEGITVATEKGKIYADKVVVASHYPFDDSFGLYFLRLYQSKSYIIAAKTHEEPFEGMYINVNDPIYSMRYQFSNKENVLLLSGGNHRAGEKDNEEESYKELEDFLNKNFKNADIVSKWSTQDCMTYDKIPYIGHYSNSFENLYVATGFKKWGMSHSAAAALILRNKILKIDDDYSEIFNPSRFTPLQSSKEFLSSVKSIAAGFMKRVAIVPDEILEVKEGEGKIVNYNGKKVGVYKDDKGDYFCINPVCSHLKCGVSFNEAEKTWDCQCHGSRYDIKGNILEGPTVKPLDKVTINLK</sequence>
<dbReference type="OrthoDB" id="9767869at2"/>
<dbReference type="PRINTS" id="PR00162">
    <property type="entry name" value="RIESKE"/>
</dbReference>
<dbReference type="InterPro" id="IPR006076">
    <property type="entry name" value="FAD-dep_OxRdtase"/>
</dbReference>
<evidence type="ECO:0000256" key="1">
    <source>
        <dbReference type="ARBA" id="ARBA00022714"/>
    </source>
</evidence>
<keyword evidence="4" id="KW-0411">Iron-sulfur</keyword>
<keyword evidence="2" id="KW-0479">Metal-binding</keyword>
<keyword evidence="5" id="KW-1015">Disulfide bond</keyword>
<evidence type="ECO:0000256" key="6">
    <source>
        <dbReference type="SAM" id="MobiDB-lite"/>
    </source>
</evidence>
<evidence type="ECO:0000313" key="8">
    <source>
        <dbReference type="EMBL" id="TWH83473.1"/>
    </source>
</evidence>
<reference evidence="8 9" key="1">
    <citation type="submission" date="2019-07" db="EMBL/GenBank/DDBJ databases">
        <title>Genomic Encyclopedia of Type Strains, Phase I: the one thousand microbial genomes (KMG-I) project.</title>
        <authorList>
            <person name="Kyrpides N."/>
        </authorList>
    </citation>
    <scope>NUCLEOTIDE SEQUENCE [LARGE SCALE GENOMIC DNA]</scope>
    <source>
        <strain evidence="8 9">DSM 13558</strain>
    </source>
</reference>
<comment type="caution">
    <text evidence="8">The sequence shown here is derived from an EMBL/GenBank/DDBJ whole genome shotgun (WGS) entry which is preliminary data.</text>
</comment>
<dbReference type="GO" id="GO:0046872">
    <property type="term" value="F:metal ion binding"/>
    <property type="evidence" value="ECO:0007669"/>
    <property type="project" value="UniProtKB-KW"/>
</dbReference>
<protein>
    <submittedName>
        <fullName evidence="8">Glycine/D-amino acid oxidase-like deaminating enzyme</fullName>
    </submittedName>
</protein>
<gene>
    <name evidence="8" type="ORF">LY60_00080</name>
</gene>
<dbReference type="Pfam" id="PF00355">
    <property type="entry name" value="Rieske"/>
    <property type="match status" value="1"/>
</dbReference>
<feature type="domain" description="Rieske" evidence="7">
    <location>
        <begin position="421"/>
        <end position="509"/>
    </location>
</feature>